<dbReference type="EMBL" id="UEGW01000001">
    <property type="protein sequence ID" value="SRX94965.1"/>
    <property type="molecule type" value="Genomic_DNA"/>
</dbReference>
<dbReference type="InterPro" id="IPR015943">
    <property type="entry name" value="WD40/YVTN_repeat-like_dom_sf"/>
</dbReference>
<keyword evidence="2" id="KW-1185">Reference proteome</keyword>
<name>A0A375Z1X2_MYCSH</name>
<gene>
    <name evidence="1" type="ORF">MSP7336_03229</name>
</gene>
<sequence>MTRTESYPLSRFCKPAIYRRVAGLLLSLTVVTGCTSTKLDAAPPTIQPAQPAASPPVTASPAGTVRPLAKPARAATFDQRTQQLVVLTPGAQPEAPATVYLLQREQTPPRAVAVPGPATALTGTGDGTAYLAGRGGYFVVDLAAGAVSRVDVDGARDADFTAIARRADGAVVLGTADGAVYTLSPGTGVVNRAKIAVHVDSLAAQGNTVVVLDRAQTSVTAIGADGTVGQALRAGQGAASMAADPLGRVLVADTRGGQLLVYGTDPLILRQAYPVRDAPYGLAGSRGLTWVSQTAANMVIGYDLSTGIPVERVRYPTVRQPNSLAFDDVTDTLYVVAGLGAGVQVIEHAAGPR</sequence>
<dbReference type="PROSITE" id="PS51257">
    <property type="entry name" value="PROKAR_LIPOPROTEIN"/>
    <property type="match status" value="1"/>
</dbReference>
<organism evidence="1 2">
    <name type="scientific">Mycobacterium shimoidei</name>
    <dbReference type="NCBI Taxonomy" id="29313"/>
    <lineage>
        <taxon>Bacteria</taxon>
        <taxon>Bacillati</taxon>
        <taxon>Actinomycetota</taxon>
        <taxon>Actinomycetes</taxon>
        <taxon>Mycobacteriales</taxon>
        <taxon>Mycobacteriaceae</taxon>
        <taxon>Mycobacterium</taxon>
    </lineage>
</organism>
<dbReference type="RefSeq" id="WP_244917478.1">
    <property type="nucleotide sequence ID" value="NZ_UEGW01000001.1"/>
</dbReference>
<dbReference type="AlphaFoldDB" id="A0A375Z1X2"/>
<dbReference type="SUPFAM" id="SSF63829">
    <property type="entry name" value="Calcium-dependent phosphotriesterase"/>
    <property type="match status" value="1"/>
</dbReference>
<proteinExistence type="predicted"/>
<dbReference type="STRING" id="29313.BHQ16_21555"/>
<evidence type="ECO:0000313" key="2">
    <source>
        <dbReference type="Proteomes" id="UP000252015"/>
    </source>
</evidence>
<protein>
    <submittedName>
        <fullName evidence="1">Uncharacterized protein</fullName>
    </submittedName>
</protein>
<evidence type="ECO:0000313" key="1">
    <source>
        <dbReference type="EMBL" id="SRX94965.1"/>
    </source>
</evidence>
<dbReference type="Gene3D" id="2.130.10.10">
    <property type="entry name" value="YVTN repeat-like/Quinoprotein amine dehydrogenase"/>
    <property type="match status" value="1"/>
</dbReference>
<accession>A0A375Z1X2</accession>
<dbReference type="Proteomes" id="UP000252015">
    <property type="component" value="Unassembled WGS sequence"/>
</dbReference>
<reference evidence="1 2" key="1">
    <citation type="submission" date="2018-05" db="EMBL/GenBank/DDBJ databases">
        <authorList>
            <consortium name="IHU Genomes"/>
        </authorList>
    </citation>
    <scope>NUCLEOTIDE SEQUENCE [LARGE SCALE GENOMIC DNA]</scope>
    <source>
        <strain evidence="1 2">P7336</strain>
    </source>
</reference>